<dbReference type="PANTHER" id="PTHR38011:SF11">
    <property type="entry name" value="2,5-DIAMINO-6-RIBOSYLAMINO-4(3H)-PYRIMIDINONE 5'-PHOSPHATE REDUCTASE"/>
    <property type="match status" value="1"/>
</dbReference>
<dbReference type="EMBL" id="FMZE01000003">
    <property type="protein sequence ID" value="SDC69947.1"/>
    <property type="molecule type" value="Genomic_DNA"/>
</dbReference>
<dbReference type="PANTHER" id="PTHR38011">
    <property type="entry name" value="DIHYDROFOLATE REDUCTASE FAMILY PROTEIN (AFU_ORTHOLOGUE AFUA_8G06820)"/>
    <property type="match status" value="1"/>
</dbReference>
<protein>
    <submittedName>
        <fullName evidence="1">Dihydrofolate reductase</fullName>
    </submittedName>
</protein>
<dbReference type="Pfam" id="PF01872">
    <property type="entry name" value="RibD_C"/>
    <property type="match status" value="1"/>
</dbReference>
<organism evidence="1 2">
    <name type="scientific">Prauserella marina</name>
    <dbReference type="NCBI Taxonomy" id="530584"/>
    <lineage>
        <taxon>Bacteria</taxon>
        <taxon>Bacillati</taxon>
        <taxon>Actinomycetota</taxon>
        <taxon>Actinomycetes</taxon>
        <taxon>Pseudonocardiales</taxon>
        <taxon>Pseudonocardiaceae</taxon>
        <taxon>Prauserella</taxon>
    </lineage>
</organism>
<dbReference type="STRING" id="530584.SAMN05421630_103249"/>
<dbReference type="Gene3D" id="3.40.430.10">
    <property type="entry name" value="Dihydrofolate Reductase, subunit A"/>
    <property type="match status" value="1"/>
</dbReference>
<dbReference type="Proteomes" id="UP000199494">
    <property type="component" value="Unassembled WGS sequence"/>
</dbReference>
<reference evidence="1 2" key="1">
    <citation type="submission" date="2016-10" db="EMBL/GenBank/DDBJ databases">
        <authorList>
            <person name="de Groot N.N."/>
        </authorList>
    </citation>
    <scope>NUCLEOTIDE SEQUENCE [LARGE SCALE GENOMIC DNA]</scope>
    <source>
        <strain evidence="1 2">CGMCC 4.5506</strain>
    </source>
</reference>
<name>A0A222VIW3_9PSEU</name>
<keyword evidence="2" id="KW-1185">Reference proteome</keyword>
<dbReference type="KEGG" id="pmad:BAY61_01475"/>
<evidence type="ECO:0000313" key="2">
    <source>
        <dbReference type="Proteomes" id="UP000199494"/>
    </source>
</evidence>
<sequence length="190" mass="20506">MGKLYSFIAVSADGYHEAPGGDIGWHHVDEAFDRFSVEQLDATGALAFGRVTYELMASFWPTELAAKEDPEVAGRMNAKPRLVVSTTLPKAEWEGTRIVRDDLPGAFAALRRELADGDSKDIGIFGSSVLTAHLLAEGVLDELRLMVMPVVLGAGTPVLAGLPSPARLDLVATRSFESGNVLHTYRPQRS</sequence>
<proteinExistence type="predicted"/>
<dbReference type="GO" id="GO:0008703">
    <property type="term" value="F:5-amino-6-(5-phosphoribosylamino)uracil reductase activity"/>
    <property type="evidence" value="ECO:0007669"/>
    <property type="project" value="InterPro"/>
</dbReference>
<dbReference type="InterPro" id="IPR024072">
    <property type="entry name" value="DHFR-like_dom_sf"/>
</dbReference>
<accession>A0A222VIW3</accession>
<dbReference type="OrthoDB" id="7949219at2"/>
<gene>
    <name evidence="1" type="ORF">SAMN05421630_103249</name>
</gene>
<dbReference type="GO" id="GO:0009231">
    <property type="term" value="P:riboflavin biosynthetic process"/>
    <property type="evidence" value="ECO:0007669"/>
    <property type="project" value="InterPro"/>
</dbReference>
<dbReference type="InterPro" id="IPR050765">
    <property type="entry name" value="Riboflavin_Biosynth_HTPR"/>
</dbReference>
<dbReference type="SUPFAM" id="SSF53597">
    <property type="entry name" value="Dihydrofolate reductase-like"/>
    <property type="match status" value="1"/>
</dbReference>
<dbReference type="InterPro" id="IPR002734">
    <property type="entry name" value="RibDG_C"/>
</dbReference>
<dbReference type="AlphaFoldDB" id="A0A222VIW3"/>
<dbReference type="RefSeq" id="WP_091801542.1">
    <property type="nucleotide sequence ID" value="NZ_CP016353.1"/>
</dbReference>
<evidence type="ECO:0000313" key="1">
    <source>
        <dbReference type="EMBL" id="SDC69947.1"/>
    </source>
</evidence>